<accession>A0A2R3Z0I7</accession>
<name>A0A2R3Z0I7_9FLAO</name>
<keyword evidence="2" id="KW-1185">Reference proteome</keyword>
<reference evidence="2" key="1">
    <citation type="submission" date="2018-03" db="EMBL/GenBank/DDBJ databases">
        <title>Gramella fulva sp. nov., isolated from a dry surface of tidal flat.</title>
        <authorList>
            <person name="Hwang S.H."/>
            <person name="Hwang W.M."/>
            <person name="Kang K."/>
            <person name="Ahn T.-Y."/>
        </authorList>
    </citation>
    <scope>NUCLEOTIDE SEQUENCE [LARGE SCALE GENOMIC DNA]</scope>
    <source>
        <strain evidence="2">SH35</strain>
    </source>
</reference>
<evidence type="ECO:0000313" key="2">
    <source>
        <dbReference type="Proteomes" id="UP000241507"/>
    </source>
</evidence>
<protein>
    <submittedName>
        <fullName evidence="1">Uncharacterized protein</fullName>
    </submittedName>
</protein>
<dbReference type="EMBL" id="CP028136">
    <property type="protein sequence ID" value="AVR43783.1"/>
    <property type="molecule type" value="Genomic_DNA"/>
</dbReference>
<dbReference type="Proteomes" id="UP000241507">
    <property type="component" value="Chromosome"/>
</dbReference>
<dbReference type="KEGG" id="grs:C7S20_00015"/>
<gene>
    <name evidence="1" type="ORF">C7S20_00015</name>
</gene>
<sequence>MPNVQCNDTDVLCPVDCATAGIPTVNFDDCSPENNESEIEWIAISRSDSDDFADVEDATEWTTRIAQTAADPAPSPDNSIRMIRVIGDKPAPEVQNRTVSGGRQIQTAKNHTLNVEIDETNSDNYEFIRSTQCNPTYKLWYITRAGLVYGGICGIKAQAIFNLIQNRGDGEIEKYVGTVTWKDRIDPPRANFPLAGEVNF</sequence>
<proteinExistence type="predicted"/>
<evidence type="ECO:0000313" key="1">
    <source>
        <dbReference type="EMBL" id="AVR43783.1"/>
    </source>
</evidence>
<dbReference type="AlphaFoldDB" id="A0A2R3Z0I7"/>
<organism evidence="1 2">
    <name type="scientific">Christiangramia fulva</name>
    <dbReference type="NCBI Taxonomy" id="2126553"/>
    <lineage>
        <taxon>Bacteria</taxon>
        <taxon>Pseudomonadati</taxon>
        <taxon>Bacteroidota</taxon>
        <taxon>Flavobacteriia</taxon>
        <taxon>Flavobacteriales</taxon>
        <taxon>Flavobacteriaceae</taxon>
        <taxon>Christiangramia</taxon>
    </lineage>
</organism>